<dbReference type="EMBL" id="QJKH01000020">
    <property type="protein sequence ID" value="PXX75108.1"/>
    <property type="molecule type" value="Genomic_DNA"/>
</dbReference>
<evidence type="ECO:0000313" key="2">
    <source>
        <dbReference type="EMBL" id="PXX75108.1"/>
    </source>
</evidence>
<dbReference type="InterPro" id="IPR025420">
    <property type="entry name" value="DUF4143"/>
</dbReference>
<keyword evidence="3" id="KW-1185">Reference proteome</keyword>
<organism evidence="2 3">
    <name type="scientific">Dielma fastidiosa</name>
    <dbReference type="NCBI Taxonomy" id="1034346"/>
    <lineage>
        <taxon>Bacteria</taxon>
        <taxon>Bacillati</taxon>
        <taxon>Bacillota</taxon>
        <taxon>Erysipelotrichia</taxon>
        <taxon>Erysipelotrichales</taxon>
        <taxon>Erysipelotrichaceae</taxon>
        <taxon>Dielma</taxon>
    </lineage>
</organism>
<proteinExistence type="predicted"/>
<gene>
    <name evidence="2" type="ORF">DES51_12011</name>
</gene>
<dbReference type="AlphaFoldDB" id="A0A318KS83"/>
<dbReference type="Pfam" id="PF13635">
    <property type="entry name" value="DUF4143"/>
    <property type="match status" value="1"/>
</dbReference>
<sequence length="327" mass="37827">MLNITSAPVGYLKTLTMYPMDFEEFFQIYNFTAALKASLHKAFLNRTPVNEAVHNRMMQIFNTYLNVGGMPAAVQKFSETKNLEDVMSEHADIVTQYKKDFTKYEAEEKRIYLTQIYDLIPAELNKSNKRFIFADMKKGLRYEKSAEDFIWLSSAGVALPVYNVNEPAIPLRINENRSLFKFFLSDVGMLTTLYGKATKAQLLSDNSDINFGAVYENIAAQELKAHGLTLYYYNSKRFGELYFVVEYKGRVLPIEIKSGKDYKRHSALSNIMEISNYSINEAFIFTNFNVEVKGNYIYYPIYMLMFINNEDIKLPPIDIPDLSELFE</sequence>
<feature type="domain" description="DUF4143" evidence="1">
    <location>
        <begin position="98"/>
        <end position="259"/>
    </location>
</feature>
<name>A0A318KS83_9FIRM</name>
<protein>
    <recommendedName>
        <fullName evidence="1">DUF4143 domain-containing protein</fullName>
    </recommendedName>
</protein>
<dbReference type="RefSeq" id="WP_022938517.1">
    <property type="nucleotide sequence ID" value="NZ_CABKRQ010000005.1"/>
</dbReference>
<dbReference type="PANTHER" id="PTHR33295:SF7">
    <property type="entry name" value="ATPASE"/>
    <property type="match status" value="1"/>
</dbReference>
<dbReference type="OrthoDB" id="9801806at2"/>
<dbReference type="Proteomes" id="UP000247612">
    <property type="component" value="Unassembled WGS sequence"/>
</dbReference>
<reference evidence="2 3" key="1">
    <citation type="submission" date="2018-05" db="EMBL/GenBank/DDBJ databases">
        <title>Genomic Encyclopedia of Type Strains, Phase IV (KMG-IV): sequencing the most valuable type-strain genomes for metagenomic binning, comparative biology and taxonomic classification.</title>
        <authorList>
            <person name="Goeker M."/>
        </authorList>
    </citation>
    <scope>NUCLEOTIDE SEQUENCE [LARGE SCALE GENOMIC DNA]</scope>
    <source>
        <strain evidence="2 3">JC118</strain>
    </source>
</reference>
<accession>A0A318KS83</accession>
<dbReference type="STRING" id="1034346.GCA_000313565_02214"/>
<comment type="caution">
    <text evidence="2">The sequence shown here is derived from an EMBL/GenBank/DDBJ whole genome shotgun (WGS) entry which is preliminary data.</text>
</comment>
<evidence type="ECO:0000259" key="1">
    <source>
        <dbReference type="Pfam" id="PF13635"/>
    </source>
</evidence>
<evidence type="ECO:0000313" key="3">
    <source>
        <dbReference type="Proteomes" id="UP000247612"/>
    </source>
</evidence>
<dbReference type="PANTHER" id="PTHR33295">
    <property type="entry name" value="ATPASE"/>
    <property type="match status" value="1"/>
</dbReference>